<dbReference type="PANTHER" id="PTHR43861:SF1">
    <property type="entry name" value="TRANS-ACONITATE 2-METHYLTRANSFERASE"/>
    <property type="match status" value="1"/>
</dbReference>
<evidence type="ECO:0000256" key="1">
    <source>
        <dbReference type="ARBA" id="ARBA00022603"/>
    </source>
</evidence>
<accession>A0A1I3P4Q2</accession>
<dbReference type="CDD" id="cd02440">
    <property type="entry name" value="AdoMet_MTases"/>
    <property type="match status" value="1"/>
</dbReference>
<dbReference type="InterPro" id="IPR029063">
    <property type="entry name" value="SAM-dependent_MTases_sf"/>
</dbReference>
<dbReference type="Pfam" id="PF13649">
    <property type="entry name" value="Methyltransf_25"/>
    <property type="match status" value="1"/>
</dbReference>
<organism evidence="4 5">
    <name type="scientific">Celeribacter halophilus</name>
    <dbReference type="NCBI Taxonomy" id="576117"/>
    <lineage>
        <taxon>Bacteria</taxon>
        <taxon>Pseudomonadati</taxon>
        <taxon>Pseudomonadota</taxon>
        <taxon>Alphaproteobacteria</taxon>
        <taxon>Rhodobacterales</taxon>
        <taxon>Roseobacteraceae</taxon>
        <taxon>Celeribacter</taxon>
    </lineage>
</organism>
<proteinExistence type="predicted"/>
<gene>
    <name evidence="4" type="ORF">SAMN04488138_102189</name>
</gene>
<evidence type="ECO:0000313" key="4">
    <source>
        <dbReference type="EMBL" id="SFJ16307.1"/>
    </source>
</evidence>
<dbReference type="GO" id="GO:0032259">
    <property type="term" value="P:methylation"/>
    <property type="evidence" value="ECO:0007669"/>
    <property type="project" value="UniProtKB-KW"/>
</dbReference>
<dbReference type="GO" id="GO:0008168">
    <property type="term" value="F:methyltransferase activity"/>
    <property type="evidence" value="ECO:0007669"/>
    <property type="project" value="UniProtKB-KW"/>
</dbReference>
<dbReference type="InterPro" id="IPR041698">
    <property type="entry name" value="Methyltransf_25"/>
</dbReference>
<evidence type="ECO:0000259" key="3">
    <source>
        <dbReference type="Pfam" id="PF13649"/>
    </source>
</evidence>
<reference evidence="4 5" key="1">
    <citation type="submission" date="2016-10" db="EMBL/GenBank/DDBJ databases">
        <authorList>
            <person name="de Groot N.N."/>
        </authorList>
    </citation>
    <scope>NUCLEOTIDE SEQUENCE [LARGE SCALE GENOMIC DNA]</scope>
    <source>
        <strain evidence="4 5">CGMCC 1.8891</strain>
    </source>
</reference>
<keyword evidence="5" id="KW-1185">Reference proteome</keyword>
<name>A0A1I3P4Q2_9RHOB</name>
<dbReference type="RefSeq" id="WP_074913932.1">
    <property type="nucleotide sequence ID" value="NZ_FORY01000002.1"/>
</dbReference>
<dbReference type="AlphaFoldDB" id="A0A1I3P4Q2"/>
<dbReference type="PANTHER" id="PTHR43861">
    <property type="entry name" value="TRANS-ACONITATE 2-METHYLTRANSFERASE-RELATED"/>
    <property type="match status" value="1"/>
</dbReference>
<keyword evidence="1 4" id="KW-0489">Methyltransferase</keyword>
<keyword evidence="2 4" id="KW-0808">Transferase</keyword>
<dbReference type="EMBL" id="FORY01000002">
    <property type="protein sequence ID" value="SFJ16307.1"/>
    <property type="molecule type" value="Genomic_DNA"/>
</dbReference>
<evidence type="ECO:0000256" key="2">
    <source>
        <dbReference type="ARBA" id="ARBA00022679"/>
    </source>
</evidence>
<protein>
    <submittedName>
        <fullName evidence="4">Methyltransferase domain-containing protein</fullName>
    </submittedName>
</protein>
<dbReference type="Gene3D" id="3.40.50.150">
    <property type="entry name" value="Vaccinia Virus protein VP39"/>
    <property type="match status" value="1"/>
</dbReference>
<evidence type="ECO:0000313" key="5">
    <source>
        <dbReference type="Proteomes" id="UP000183299"/>
    </source>
</evidence>
<dbReference type="Proteomes" id="UP000183299">
    <property type="component" value="Unassembled WGS sequence"/>
</dbReference>
<feature type="domain" description="Methyltransferase" evidence="3">
    <location>
        <begin position="51"/>
        <end position="141"/>
    </location>
</feature>
<dbReference type="SUPFAM" id="SSF53335">
    <property type="entry name" value="S-adenosyl-L-methionine-dependent methyltransferases"/>
    <property type="match status" value="1"/>
</dbReference>
<dbReference type="STRING" id="576117.SAMN04488138_102189"/>
<sequence length="209" mass="23289">MWQTMKAEDIISTYDKEAQTFQKLRNKTLFERPWLDRFLAHAPRNAGAVRVLDLGCGTGQPIAQYLLDRRCVVTGVDGAANMVALFEQNLPKARAIHADMRGLDLGETFDAVLAWDSFFHLSPEDQIPMFEVFARHLATGGVVMFTTGTDDGEALGQVGDSVVYHVSLSPDRYRELLAAQGLEVIRHIIEDPDCADHTVWLARKQTSAT</sequence>